<feature type="transmembrane region" description="Helical" evidence="10">
    <location>
        <begin position="83"/>
        <end position="102"/>
    </location>
</feature>
<comment type="similarity">
    <text evidence="3 10">Belongs to the major facilitator superfamily. Bcr/CmlA family.</text>
</comment>
<comment type="caution">
    <text evidence="12">The sequence shown here is derived from an EMBL/GenBank/DDBJ whole genome shotgun (WGS) entry which is preliminary data.</text>
</comment>
<dbReference type="EMBL" id="JAQIOY010000006">
    <property type="protein sequence ID" value="MDA7425880.1"/>
    <property type="molecule type" value="Genomic_DNA"/>
</dbReference>
<feature type="transmembrane region" description="Helical" evidence="10">
    <location>
        <begin position="253"/>
        <end position="271"/>
    </location>
</feature>
<comment type="subcellular location">
    <subcellularLocation>
        <location evidence="10">Cell inner membrane</location>
        <topology evidence="10">Multi-pass membrane protein</topology>
    </subcellularLocation>
    <subcellularLocation>
        <location evidence="2">Cell membrane</location>
        <topology evidence="2">Multi-pass membrane protein</topology>
    </subcellularLocation>
</comment>
<keyword evidence="10" id="KW-0997">Cell inner membrane</keyword>
<feature type="domain" description="Major facilitator superfamily (MFS) profile" evidence="11">
    <location>
        <begin position="14"/>
        <end position="403"/>
    </location>
</feature>
<dbReference type="PANTHER" id="PTHR43124:SF3">
    <property type="entry name" value="CHLORAMPHENICOL EFFLUX PUMP RV0191"/>
    <property type="match status" value="1"/>
</dbReference>
<comment type="similarity">
    <text evidence="4">Belongs to the major facilitator superfamily. TCR/Tet family.</text>
</comment>
<feature type="transmembrane region" description="Helical" evidence="10">
    <location>
        <begin position="310"/>
        <end position="335"/>
    </location>
</feature>
<feature type="transmembrane region" description="Helical" evidence="10">
    <location>
        <begin position="170"/>
        <end position="187"/>
    </location>
</feature>
<name>A0ABT4XV88_9RHOB</name>
<comment type="function">
    <text evidence="1">Resistance to tetracycline by an active tetracycline efflux. This is an energy-dependent process that decreases the accumulation of the antibiotic in whole cells. This protein functions as a metal-tetracycline/H(+) antiporter.</text>
</comment>
<evidence type="ECO:0000256" key="1">
    <source>
        <dbReference type="ARBA" id="ARBA00003279"/>
    </source>
</evidence>
<organism evidence="12 13">
    <name type="scientific">Thalassococcus lentus</name>
    <dbReference type="NCBI Taxonomy" id="1210524"/>
    <lineage>
        <taxon>Bacteria</taxon>
        <taxon>Pseudomonadati</taxon>
        <taxon>Pseudomonadota</taxon>
        <taxon>Alphaproteobacteria</taxon>
        <taxon>Rhodobacterales</taxon>
        <taxon>Roseobacteraceae</taxon>
        <taxon>Thalassococcus</taxon>
    </lineage>
</organism>
<evidence type="ECO:0000256" key="3">
    <source>
        <dbReference type="ARBA" id="ARBA00006236"/>
    </source>
</evidence>
<evidence type="ECO:0000313" key="13">
    <source>
        <dbReference type="Proteomes" id="UP001210720"/>
    </source>
</evidence>
<feature type="transmembrane region" description="Helical" evidence="10">
    <location>
        <begin position="21"/>
        <end position="40"/>
    </location>
</feature>
<feature type="transmembrane region" description="Helical" evidence="10">
    <location>
        <begin position="52"/>
        <end position="71"/>
    </location>
</feature>
<evidence type="ECO:0000313" key="12">
    <source>
        <dbReference type="EMBL" id="MDA7425880.1"/>
    </source>
</evidence>
<evidence type="ECO:0000256" key="9">
    <source>
        <dbReference type="ARBA" id="ARBA00023136"/>
    </source>
</evidence>
<dbReference type="InterPro" id="IPR011701">
    <property type="entry name" value="MFS"/>
</dbReference>
<dbReference type="InterPro" id="IPR050189">
    <property type="entry name" value="MFS_Efflux_Transporters"/>
</dbReference>
<dbReference type="NCBIfam" id="TIGR00710">
    <property type="entry name" value="efflux_Bcr_CflA"/>
    <property type="match status" value="1"/>
</dbReference>
<keyword evidence="9 10" id="KW-0472">Membrane</keyword>
<protein>
    <recommendedName>
        <fullName evidence="10">Bcr/CflA family efflux transporter</fullName>
    </recommendedName>
</protein>
<keyword evidence="6" id="KW-1003">Cell membrane</keyword>
<keyword evidence="7 10" id="KW-0812">Transmembrane</keyword>
<feature type="transmembrane region" description="Helical" evidence="10">
    <location>
        <begin position="140"/>
        <end position="158"/>
    </location>
</feature>
<evidence type="ECO:0000256" key="6">
    <source>
        <dbReference type="ARBA" id="ARBA00022475"/>
    </source>
</evidence>
<feature type="transmembrane region" description="Helical" evidence="10">
    <location>
        <begin position="283"/>
        <end position="304"/>
    </location>
</feature>
<feature type="transmembrane region" description="Helical" evidence="10">
    <location>
        <begin position="347"/>
        <end position="368"/>
    </location>
</feature>
<accession>A0ABT4XV88</accession>
<dbReference type="InterPro" id="IPR004812">
    <property type="entry name" value="Efflux_drug-R_Bcr/CmlA"/>
</dbReference>
<dbReference type="PRINTS" id="PR01035">
    <property type="entry name" value="TCRTETA"/>
</dbReference>
<keyword evidence="13" id="KW-1185">Reference proteome</keyword>
<feature type="transmembrane region" description="Helical" evidence="10">
    <location>
        <begin position="108"/>
        <end position="128"/>
    </location>
</feature>
<feature type="transmembrane region" description="Helical" evidence="10">
    <location>
        <begin position="217"/>
        <end position="241"/>
    </location>
</feature>
<dbReference type="PANTHER" id="PTHR43124">
    <property type="entry name" value="PURINE EFFLUX PUMP PBUE"/>
    <property type="match status" value="1"/>
</dbReference>
<proteinExistence type="inferred from homology"/>
<dbReference type="Gene3D" id="1.20.1720.10">
    <property type="entry name" value="Multidrug resistance protein D"/>
    <property type="match status" value="1"/>
</dbReference>
<dbReference type="Pfam" id="PF07690">
    <property type="entry name" value="MFS_1"/>
    <property type="match status" value="1"/>
</dbReference>
<dbReference type="SUPFAM" id="SSF103473">
    <property type="entry name" value="MFS general substrate transporter"/>
    <property type="match status" value="1"/>
</dbReference>
<dbReference type="InterPro" id="IPR036259">
    <property type="entry name" value="MFS_trans_sf"/>
</dbReference>
<dbReference type="RefSeq" id="WP_271433238.1">
    <property type="nucleotide sequence ID" value="NZ_JAQIOY010000006.1"/>
</dbReference>
<evidence type="ECO:0000256" key="5">
    <source>
        <dbReference type="ARBA" id="ARBA00022448"/>
    </source>
</evidence>
<evidence type="ECO:0000256" key="10">
    <source>
        <dbReference type="RuleBase" id="RU365088"/>
    </source>
</evidence>
<feature type="transmembrane region" description="Helical" evidence="10">
    <location>
        <begin position="374"/>
        <end position="397"/>
    </location>
</feature>
<evidence type="ECO:0000259" key="11">
    <source>
        <dbReference type="PROSITE" id="PS50850"/>
    </source>
</evidence>
<dbReference type="InterPro" id="IPR020846">
    <property type="entry name" value="MFS_dom"/>
</dbReference>
<reference evidence="12 13" key="1">
    <citation type="submission" date="2023-01" db="EMBL/GenBank/DDBJ databases">
        <title>Thalassococcus onchidii sp. nov., isolated from a marine invertebrate from the South China Sea.</title>
        <authorList>
            <person name="Xu S."/>
            <person name="Liu Z."/>
            <person name="Xu Y."/>
        </authorList>
    </citation>
    <scope>NUCLEOTIDE SEQUENCE [LARGE SCALE GENOMIC DNA]</scope>
    <source>
        <strain evidence="12 13">KCTC 32084</strain>
    </source>
</reference>
<dbReference type="PROSITE" id="PS00216">
    <property type="entry name" value="SUGAR_TRANSPORT_1"/>
    <property type="match status" value="1"/>
</dbReference>
<gene>
    <name evidence="12" type="ORF">PFY00_14195</name>
</gene>
<dbReference type="PROSITE" id="PS50850">
    <property type="entry name" value="MFS"/>
    <property type="match status" value="1"/>
</dbReference>
<dbReference type="InterPro" id="IPR005829">
    <property type="entry name" value="Sugar_transporter_CS"/>
</dbReference>
<keyword evidence="5 10" id="KW-0813">Transport</keyword>
<dbReference type="CDD" id="cd17320">
    <property type="entry name" value="MFS_MdfA_MDR_like"/>
    <property type="match status" value="1"/>
</dbReference>
<dbReference type="Proteomes" id="UP001210720">
    <property type="component" value="Unassembled WGS sequence"/>
</dbReference>
<evidence type="ECO:0000256" key="7">
    <source>
        <dbReference type="ARBA" id="ARBA00022692"/>
    </source>
</evidence>
<dbReference type="InterPro" id="IPR001958">
    <property type="entry name" value="Tet-R_TetA/multi-R_MdtG-like"/>
</dbReference>
<keyword evidence="8 10" id="KW-1133">Transmembrane helix</keyword>
<sequence length="408" mass="43690">MPSRQAVRFLDRTTPPHIVTLVFLAGLSALVMNIFLPSLPQMTEWFDTEYRLMQLSVAVYLGVNAVLQLLIGPISDKLGRRPVILWGIALFCVATLGCILATSVWMFLFFRMCQAVIVVAMVLSRAVVRDIVPQDEAASMIGYVTMGMAVVPMIGPAIGGLLEETMGWKANFWLLLLLGLGMLWLSWRDLGETAQKSGLTLGQQFREYPELLTSPRFWGYALSSACASGAFFSYLGGAPFVGTEVFGLSPAELGFYFGAPAVGYFAGNFISGRYSARIGVNTMVFVGCWIVTIGMVLSMLFFWVGAGTAISFFGFMTFVGLGNGMTIPNATAGMLSVRPHLAGTASGLGGSIMLGGGAALSAIAGALLQPGSGVWPLLWLMFATSAASIFAIVFVIWRARQLKGLDAA</sequence>
<evidence type="ECO:0000256" key="4">
    <source>
        <dbReference type="ARBA" id="ARBA00007520"/>
    </source>
</evidence>
<evidence type="ECO:0000256" key="8">
    <source>
        <dbReference type="ARBA" id="ARBA00022989"/>
    </source>
</evidence>
<evidence type="ECO:0000256" key="2">
    <source>
        <dbReference type="ARBA" id="ARBA00004651"/>
    </source>
</evidence>